<name>A0ACC3NAA3_9PEZI</name>
<evidence type="ECO:0000313" key="2">
    <source>
        <dbReference type="Proteomes" id="UP001281147"/>
    </source>
</evidence>
<gene>
    <name evidence="1" type="ORF">LTR37_008548</name>
</gene>
<evidence type="ECO:0000313" key="1">
    <source>
        <dbReference type="EMBL" id="KAK3713356.1"/>
    </source>
</evidence>
<accession>A0ACC3NAA3</accession>
<proteinExistence type="predicted"/>
<dbReference type="EMBL" id="JAUTXU010000063">
    <property type="protein sequence ID" value="KAK3713356.1"/>
    <property type="molecule type" value="Genomic_DNA"/>
</dbReference>
<dbReference type="Proteomes" id="UP001281147">
    <property type="component" value="Unassembled WGS sequence"/>
</dbReference>
<protein>
    <submittedName>
        <fullName evidence="1">Uncharacterized protein</fullName>
    </submittedName>
</protein>
<sequence>MADLNHLYGSCACERNQYTIIIPTSSTSLAQVFFDNSVANRRSQATPVTAWLRVPLDFYHSTTYAQFPDETHSSIRRTFHTPAAHPAGLPTRRQFCGYCGTHLTAWNEGHDHSADHLDVTLGSLTGESMRRLQELAILAHEEEEEKEGLEGYEDDEESMGGVVASTGRAAHRMHNRGIPYFEEMVENSRLGRIKRQKGGHSSRDGRTTVQWEVLEIGGDEPASAETSGGGESNKRLKVDD</sequence>
<reference evidence="1" key="1">
    <citation type="submission" date="2023-07" db="EMBL/GenBank/DDBJ databases">
        <title>Black Yeasts Isolated from many extreme environments.</title>
        <authorList>
            <person name="Coleine C."/>
            <person name="Stajich J.E."/>
            <person name="Selbmann L."/>
        </authorList>
    </citation>
    <scope>NUCLEOTIDE SEQUENCE</scope>
    <source>
        <strain evidence="1">CCFEE 5714</strain>
    </source>
</reference>
<organism evidence="1 2">
    <name type="scientific">Vermiconidia calcicola</name>
    <dbReference type="NCBI Taxonomy" id="1690605"/>
    <lineage>
        <taxon>Eukaryota</taxon>
        <taxon>Fungi</taxon>
        <taxon>Dikarya</taxon>
        <taxon>Ascomycota</taxon>
        <taxon>Pezizomycotina</taxon>
        <taxon>Dothideomycetes</taxon>
        <taxon>Dothideomycetidae</taxon>
        <taxon>Mycosphaerellales</taxon>
        <taxon>Extremaceae</taxon>
        <taxon>Vermiconidia</taxon>
    </lineage>
</organism>
<comment type="caution">
    <text evidence="1">The sequence shown here is derived from an EMBL/GenBank/DDBJ whole genome shotgun (WGS) entry which is preliminary data.</text>
</comment>
<keyword evidence="2" id="KW-1185">Reference proteome</keyword>